<proteinExistence type="predicted"/>
<protein>
    <recommendedName>
        <fullName evidence="2">F-box domain-containing protein</fullName>
    </recommendedName>
</protein>
<evidence type="ECO:0000259" key="2">
    <source>
        <dbReference type="PROSITE" id="PS50181"/>
    </source>
</evidence>
<accession>A0A2G8SH97</accession>
<reference evidence="3 4" key="1">
    <citation type="journal article" date="2015" name="Sci. Rep.">
        <title>Chromosome-level genome map provides insights into diverse defense mechanisms in the medicinal fungus Ganoderma sinense.</title>
        <authorList>
            <person name="Zhu Y."/>
            <person name="Xu J."/>
            <person name="Sun C."/>
            <person name="Zhou S."/>
            <person name="Xu H."/>
            <person name="Nelson D.R."/>
            <person name="Qian J."/>
            <person name="Song J."/>
            <person name="Luo H."/>
            <person name="Xiang L."/>
            <person name="Li Y."/>
            <person name="Xu Z."/>
            <person name="Ji A."/>
            <person name="Wang L."/>
            <person name="Lu S."/>
            <person name="Hayward A."/>
            <person name="Sun W."/>
            <person name="Li X."/>
            <person name="Schwartz D.C."/>
            <person name="Wang Y."/>
            <person name="Chen S."/>
        </authorList>
    </citation>
    <scope>NUCLEOTIDE SEQUENCE [LARGE SCALE GENOMIC DNA]</scope>
    <source>
        <strain evidence="3 4">ZZ0214-1</strain>
    </source>
</reference>
<evidence type="ECO:0000313" key="3">
    <source>
        <dbReference type="EMBL" id="PIL33136.1"/>
    </source>
</evidence>
<feature type="compositionally biased region" description="Acidic residues" evidence="1">
    <location>
        <begin position="602"/>
        <end position="624"/>
    </location>
</feature>
<feature type="region of interest" description="Disordered" evidence="1">
    <location>
        <begin position="598"/>
        <end position="624"/>
    </location>
</feature>
<evidence type="ECO:0000313" key="4">
    <source>
        <dbReference type="Proteomes" id="UP000230002"/>
    </source>
</evidence>
<dbReference type="InterPro" id="IPR032675">
    <property type="entry name" value="LRR_dom_sf"/>
</dbReference>
<name>A0A2G8SH97_9APHY</name>
<keyword evidence="4" id="KW-1185">Reference proteome</keyword>
<dbReference type="SUPFAM" id="SSF52047">
    <property type="entry name" value="RNI-like"/>
    <property type="match status" value="1"/>
</dbReference>
<dbReference type="EMBL" id="AYKW01000008">
    <property type="protein sequence ID" value="PIL33136.1"/>
    <property type="molecule type" value="Genomic_DNA"/>
</dbReference>
<dbReference type="OrthoDB" id="2884925at2759"/>
<sequence length="624" mass="70285">MTISPHHELALTLPGVEAGTLTELSDATQVRAWTQRKLEEYKNHISTLIAIHNSVAPINSLPTEILQKIFADVPSVSTWCDALWMLSLGSVCRRWRPVLLATPEYWARGLHTVMNPNYYECLRRFRYSAEEDENVVYDRTIFLGRSSPCPLEITMSYSSSKNGPGWGVFEDHFNRVTIFEVIARDPDDLDDIVTAVTSNMKRLEKLRLEFDYTRFRIPQLLFDWEADDLPRLRHLEICGPLFSSVTTVPSLHTVILTGPPRDINFLPLLLDALEKCPALTTLRLELTHRDGPSENRTLKRVLHLPNLRNLTVRGGIAAVRCLLSCLSFPGPSVTSVELNLTYAIGRQDRGLALPNVLPKRRSASHAHQMLDGIDRLCFHSRRPRPIADDPTMAAMRGYVKGAERLQITPVFWLDSAGHFLQVLTLFSGCSVTELALDLRDVPGDMDGDFYTKFFAALPNLSRLELLSHTTESRATKRDIATHYLASRREPRAALETDVIRSPPRRGVTLAWVLRADRHDTSKLEEELRTVEQVLGGHAEAGGRLDWLELYVVTSEPHYYGQQPADVTQVKTDRRVSRLVAEDYVSGLEAVAEVVVVGGGWESAEEDDDDDTDLEDAAEEEEDSD</sequence>
<feature type="domain" description="F-box" evidence="2">
    <location>
        <begin position="55"/>
        <end position="109"/>
    </location>
</feature>
<dbReference type="SUPFAM" id="SSF81383">
    <property type="entry name" value="F-box domain"/>
    <property type="match status" value="1"/>
</dbReference>
<dbReference type="InterPro" id="IPR001810">
    <property type="entry name" value="F-box_dom"/>
</dbReference>
<organism evidence="3 4">
    <name type="scientific">Ganoderma sinense ZZ0214-1</name>
    <dbReference type="NCBI Taxonomy" id="1077348"/>
    <lineage>
        <taxon>Eukaryota</taxon>
        <taxon>Fungi</taxon>
        <taxon>Dikarya</taxon>
        <taxon>Basidiomycota</taxon>
        <taxon>Agaricomycotina</taxon>
        <taxon>Agaricomycetes</taxon>
        <taxon>Polyporales</taxon>
        <taxon>Polyporaceae</taxon>
        <taxon>Ganoderma</taxon>
    </lineage>
</organism>
<gene>
    <name evidence="3" type="ORF">GSI_04585</name>
</gene>
<dbReference type="Proteomes" id="UP000230002">
    <property type="component" value="Unassembled WGS sequence"/>
</dbReference>
<dbReference type="Gene3D" id="3.80.10.10">
    <property type="entry name" value="Ribonuclease Inhibitor"/>
    <property type="match status" value="1"/>
</dbReference>
<dbReference type="PROSITE" id="PS50181">
    <property type="entry name" value="FBOX"/>
    <property type="match status" value="1"/>
</dbReference>
<dbReference type="InterPro" id="IPR036047">
    <property type="entry name" value="F-box-like_dom_sf"/>
</dbReference>
<evidence type="ECO:0000256" key="1">
    <source>
        <dbReference type="SAM" id="MobiDB-lite"/>
    </source>
</evidence>
<dbReference type="AlphaFoldDB" id="A0A2G8SH97"/>
<comment type="caution">
    <text evidence="3">The sequence shown here is derived from an EMBL/GenBank/DDBJ whole genome shotgun (WGS) entry which is preliminary data.</text>
</comment>